<feature type="non-terminal residue" evidence="1">
    <location>
        <position position="320"/>
    </location>
</feature>
<organism evidence="1">
    <name type="scientific">marine metagenome</name>
    <dbReference type="NCBI Taxonomy" id="408172"/>
    <lineage>
        <taxon>unclassified sequences</taxon>
        <taxon>metagenomes</taxon>
        <taxon>ecological metagenomes</taxon>
    </lineage>
</organism>
<protein>
    <submittedName>
        <fullName evidence="1">Uncharacterized protein</fullName>
    </submittedName>
</protein>
<proteinExistence type="predicted"/>
<accession>A0A382HVH9</accession>
<dbReference type="AlphaFoldDB" id="A0A382HVH9"/>
<sequence length="320" mass="35953">MHDGIKNISLPKWAIDETNMVGGLDLLGLRNVAQTISNHCLNGITTISPQVRYLGIRSWFIQIYEKCGLADSYSPFLDFTSKIESTVAIGTILYKPNIVGVVGSTLAKEIIDESNGQINVKRLVQQLVLNMYTGPSIDLGICWNRDSGITGLTKERGLPLASLLMDKVQNTDLVKRVLKEKKVETFSRDELIELGQILSVDEIPEDERELLLDIVIPTEPRPSGWNNDIRRIATYTFLLQLADDNQALPAIDDYFNAISRPSKYSDSHLKEILNGWHCYLIRDALAVAHENALQFVVDEMNVDPQKTSTRDRIIKEVISD</sequence>
<reference evidence="1" key="1">
    <citation type="submission" date="2018-05" db="EMBL/GenBank/DDBJ databases">
        <authorList>
            <person name="Lanie J.A."/>
            <person name="Ng W.-L."/>
            <person name="Kazmierczak K.M."/>
            <person name="Andrzejewski T.M."/>
            <person name="Davidsen T.M."/>
            <person name="Wayne K.J."/>
            <person name="Tettelin H."/>
            <person name="Glass J.I."/>
            <person name="Rusch D."/>
            <person name="Podicherti R."/>
            <person name="Tsui H.-C.T."/>
            <person name="Winkler M.E."/>
        </authorList>
    </citation>
    <scope>NUCLEOTIDE SEQUENCE</scope>
</reference>
<name>A0A382HVH9_9ZZZZ</name>
<evidence type="ECO:0000313" key="1">
    <source>
        <dbReference type="EMBL" id="SVB91288.1"/>
    </source>
</evidence>
<dbReference type="EMBL" id="UINC01063546">
    <property type="protein sequence ID" value="SVB91288.1"/>
    <property type="molecule type" value="Genomic_DNA"/>
</dbReference>
<gene>
    <name evidence="1" type="ORF">METZ01_LOCUS244142</name>
</gene>